<evidence type="ECO:0000259" key="11">
    <source>
        <dbReference type="Pfam" id="PF02771"/>
    </source>
</evidence>
<keyword evidence="4 7" id="KW-0274">FAD</keyword>
<sequence length="423" mass="46206">MAKQPFNLDDPFLFESMLGEEERLIMESARDYAQSKLEPRALEGNQDEVFHPEIPREMGEMGLLGITVDPKYGGAGASYTAYGLVARELERVDSSYRSFASVQSSLVMYPIEAFGTEEQKERFLPKLASGEFIGCFGLTEPNHGSDPGSMITTALKVDGGYKLNGAKMWITNSPLADVGVVWAKAKESKDDPGVIRGFLVEKGMDGYTAPKTHNKMSLRASVTGEMVFDDVFIPEANAFPDIRGLKGPFMCLNNARYGISWGAVGAAEDCFRRARTYVNERKQFGHTLGSMQLIQTKLANMLTDITQMQLLAWRLGDLRDQGKGHPSMVSLAKRRNVGTALDIARIARDMMGGNGITGEYRVIHHMVNLESVNTYEGTYDIHGLILGRELTGVQAFTPLGNPVSSGDGAATAPPQVAKEVGSN</sequence>
<dbReference type="GO" id="GO:0004361">
    <property type="term" value="F:glutaryl-CoA dehydrogenase activity"/>
    <property type="evidence" value="ECO:0007669"/>
    <property type="project" value="TreeGrafter"/>
</dbReference>
<dbReference type="Gene3D" id="2.40.110.10">
    <property type="entry name" value="Butyryl-CoA Dehydrogenase, subunit A, domain 2"/>
    <property type="match status" value="1"/>
</dbReference>
<evidence type="ECO:0000313" key="12">
    <source>
        <dbReference type="EMBL" id="OZC01562.1"/>
    </source>
</evidence>
<dbReference type="GO" id="GO:0033539">
    <property type="term" value="P:fatty acid beta-oxidation using acyl-CoA dehydrogenase"/>
    <property type="evidence" value="ECO:0007669"/>
    <property type="project" value="TreeGrafter"/>
</dbReference>
<dbReference type="PANTHER" id="PTHR42807:SF1">
    <property type="entry name" value="GLUTARYL-COA DEHYDROGENASE, MITOCHONDRIAL"/>
    <property type="match status" value="1"/>
</dbReference>
<dbReference type="SUPFAM" id="SSF47203">
    <property type="entry name" value="Acyl-CoA dehydrogenase C-terminal domain-like"/>
    <property type="match status" value="1"/>
</dbReference>
<dbReference type="InterPro" id="IPR006091">
    <property type="entry name" value="Acyl-CoA_Oxase/DH_mid-dom"/>
</dbReference>
<dbReference type="InterPro" id="IPR052033">
    <property type="entry name" value="Glutaryl-CoA_DH_mitochondrial"/>
</dbReference>
<feature type="region of interest" description="Disordered" evidence="8">
    <location>
        <begin position="401"/>
        <end position="423"/>
    </location>
</feature>
<dbReference type="Pfam" id="PF02771">
    <property type="entry name" value="Acyl-CoA_dh_N"/>
    <property type="match status" value="1"/>
</dbReference>
<evidence type="ECO:0000256" key="8">
    <source>
        <dbReference type="SAM" id="MobiDB-lite"/>
    </source>
</evidence>
<protein>
    <submittedName>
        <fullName evidence="12">Acyl-CoA dehydrogenase</fullName>
    </submittedName>
</protein>
<gene>
    <name evidence="12" type="ORF">BSZ36_00315</name>
</gene>
<dbReference type="InterPro" id="IPR036250">
    <property type="entry name" value="AcylCo_DH-like_C"/>
</dbReference>
<dbReference type="CDD" id="cd01151">
    <property type="entry name" value="GCD"/>
    <property type="match status" value="1"/>
</dbReference>
<feature type="domain" description="Acyl-CoA dehydrogenase/oxidase C-terminal" evidence="9">
    <location>
        <begin position="250"/>
        <end position="390"/>
    </location>
</feature>
<dbReference type="GO" id="GO:0000062">
    <property type="term" value="F:fatty-acyl-CoA binding"/>
    <property type="evidence" value="ECO:0007669"/>
    <property type="project" value="TreeGrafter"/>
</dbReference>
<organism evidence="12 13">
    <name type="scientific">Rubricoccus marinus</name>
    <dbReference type="NCBI Taxonomy" id="716817"/>
    <lineage>
        <taxon>Bacteria</taxon>
        <taxon>Pseudomonadati</taxon>
        <taxon>Rhodothermota</taxon>
        <taxon>Rhodothermia</taxon>
        <taxon>Rhodothermales</taxon>
        <taxon>Rubricoccaceae</taxon>
        <taxon>Rubricoccus</taxon>
    </lineage>
</organism>
<evidence type="ECO:0000256" key="6">
    <source>
        <dbReference type="ARBA" id="ARBA00023002"/>
    </source>
</evidence>
<evidence type="ECO:0000256" key="2">
    <source>
        <dbReference type="ARBA" id="ARBA00009347"/>
    </source>
</evidence>
<dbReference type="AlphaFoldDB" id="A0A259TUW8"/>
<dbReference type="InterPro" id="IPR037069">
    <property type="entry name" value="AcylCoA_DH/ox_N_sf"/>
</dbReference>
<evidence type="ECO:0000259" key="10">
    <source>
        <dbReference type="Pfam" id="PF02770"/>
    </source>
</evidence>
<accession>A0A259TUW8</accession>
<keyword evidence="6 7" id="KW-0560">Oxidoreductase</keyword>
<keyword evidence="5" id="KW-0809">Transit peptide</keyword>
<evidence type="ECO:0000256" key="4">
    <source>
        <dbReference type="ARBA" id="ARBA00022827"/>
    </source>
</evidence>
<dbReference type="GO" id="GO:0050660">
    <property type="term" value="F:flavin adenine dinucleotide binding"/>
    <property type="evidence" value="ECO:0007669"/>
    <property type="project" value="InterPro"/>
</dbReference>
<feature type="domain" description="Acyl-CoA oxidase/dehydrogenase middle" evidence="10">
    <location>
        <begin position="135"/>
        <end position="231"/>
    </location>
</feature>
<evidence type="ECO:0000313" key="13">
    <source>
        <dbReference type="Proteomes" id="UP000216446"/>
    </source>
</evidence>
<dbReference type="GO" id="GO:0046949">
    <property type="term" value="P:fatty-acyl-CoA biosynthetic process"/>
    <property type="evidence" value="ECO:0007669"/>
    <property type="project" value="TreeGrafter"/>
</dbReference>
<dbReference type="PANTHER" id="PTHR42807">
    <property type="entry name" value="GLUTARYL-COA DEHYDROGENASE, MITOCHONDRIAL"/>
    <property type="match status" value="1"/>
</dbReference>
<dbReference type="FunCoup" id="A0A259TUW8">
    <property type="interactions" value="437"/>
</dbReference>
<dbReference type="EMBL" id="MQWB01000001">
    <property type="protein sequence ID" value="OZC01562.1"/>
    <property type="molecule type" value="Genomic_DNA"/>
</dbReference>
<dbReference type="Gene3D" id="1.20.140.10">
    <property type="entry name" value="Butyryl-CoA Dehydrogenase, subunit A, domain 3"/>
    <property type="match status" value="1"/>
</dbReference>
<dbReference type="RefSeq" id="WP_094545179.1">
    <property type="nucleotide sequence ID" value="NZ_MQWB01000001.1"/>
</dbReference>
<dbReference type="InterPro" id="IPR009075">
    <property type="entry name" value="AcylCo_DH/oxidase_C"/>
</dbReference>
<proteinExistence type="inferred from homology"/>
<evidence type="ECO:0000259" key="9">
    <source>
        <dbReference type="Pfam" id="PF00441"/>
    </source>
</evidence>
<reference evidence="12 13" key="1">
    <citation type="submission" date="2016-11" db="EMBL/GenBank/DDBJ databases">
        <title>Study of marine rhodopsin-containing bacteria.</title>
        <authorList>
            <person name="Yoshizawa S."/>
            <person name="Kumagai Y."/>
            <person name="Kogure K."/>
        </authorList>
    </citation>
    <scope>NUCLEOTIDE SEQUENCE [LARGE SCALE GENOMIC DNA]</scope>
    <source>
        <strain evidence="12 13">SG-29</strain>
    </source>
</reference>
<evidence type="ECO:0000256" key="1">
    <source>
        <dbReference type="ARBA" id="ARBA00001974"/>
    </source>
</evidence>
<dbReference type="InParanoid" id="A0A259TUW8"/>
<comment type="cofactor">
    <cofactor evidence="1 7">
        <name>FAD</name>
        <dbReference type="ChEBI" id="CHEBI:57692"/>
    </cofactor>
</comment>
<evidence type="ECO:0000256" key="5">
    <source>
        <dbReference type="ARBA" id="ARBA00022946"/>
    </source>
</evidence>
<dbReference type="Proteomes" id="UP000216446">
    <property type="component" value="Unassembled WGS sequence"/>
</dbReference>
<dbReference type="InterPro" id="IPR013786">
    <property type="entry name" value="AcylCoA_DH/ox_N"/>
</dbReference>
<evidence type="ECO:0000256" key="3">
    <source>
        <dbReference type="ARBA" id="ARBA00022630"/>
    </source>
</evidence>
<dbReference type="Pfam" id="PF02770">
    <property type="entry name" value="Acyl-CoA_dh_M"/>
    <property type="match status" value="1"/>
</dbReference>
<dbReference type="InterPro" id="IPR009100">
    <property type="entry name" value="AcylCoA_DH/oxidase_NM_dom_sf"/>
</dbReference>
<keyword evidence="13" id="KW-1185">Reference proteome</keyword>
<dbReference type="Gene3D" id="1.10.540.10">
    <property type="entry name" value="Acyl-CoA dehydrogenase/oxidase, N-terminal domain"/>
    <property type="match status" value="1"/>
</dbReference>
<feature type="domain" description="Acyl-CoA dehydrogenase/oxidase N-terminal" evidence="11">
    <location>
        <begin position="20"/>
        <end position="131"/>
    </location>
</feature>
<comment type="similarity">
    <text evidence="2 7">Belongs to the acyl-CoA dehydrogenase family.</text>
</comment>
<evidence type="ECO:0000256" key="7">
    <source>
        <dbReference type="RuleBase" id="RU362125"/>
    </source>
</evidence>
<dbReference type="Pfam" id="PF00441">
    <property type="entry name" value="Acyl-CoA_dh_1"/>
    <property type="match status" value="1"/>
</dbReference>
<dbReference type="OrthoDB" id="9802867at2"/>
<comment type="caution">
    <text evidence="12">The sequence shown here is derived from an EMBL/GenBank/DDBJ whole genome shotgun (WGS) entry which is preliminary data.</text>
</comment>
<dbReference type="SUPFAM" id="SSF56645">
    <property type="entry name" value="Acyl-CoA dehydrogenase NM domain-like"/>
    <property type="match status" value="1"/>
</dbReference>
<keyword evidence="3 7" id="KW-0285">Flavoprotein</keyword>
<name>A0A259TUW8_9BACT</name>
<dbReference type="FunFam" id="1.10.540.10:FF:000026">
    <property type="entry name" value="Acyl-CoA dehydrogenase medium chain"/>
    <property type="match status" value="1"/>
</dbReference>
<dbReference type="InterPro" id="IPR046373">
    <property type="entry name" value="Acyl-CoA_Oxase/DH_mid-dom_sf"/>
</dbReference>